<comment type="caution">
    <text evidence="2">The sequence shown here is derived from an EMBL/GenBank/DDBJ whole genome shotgun (WGS) entry which is preliminary data.</text>
</comment>
<accession>A0ABV8CVH6</accession>
<dbReference type="Proteomes" id="UP001595807">
    <property type="component" value="Unassembled WGS sequence"/>
</dbReference>
<gene>
    <name evidence="2" type="ORF">ACFORF_05630</name>
</gene>
<dbReference type="RefSeq" id="WP_380426260.1">
    <property type="nucleotide sequence ID" value="NZ_JBHRZV010000043.1"/>
</dbReference>
<keyword evidence="3" id="KW-1185">Reference proteome</keyword>
<dbReference type="InterPro" id="IPR039076">
    <property type="entry name" value="DivIC"/>
</dbReference>
<dbReference type="Pfam" id="PF04977">
    <property type="entry name" value="DivIC"/>
    <property type="match status" value="1"/>
</dbReference>
<keyword evidence="1" id="KW-0812">Transmembrane</keyword>
<organism evidence="2 3">
    <name type="scientific">Streptococcus caprae</name>
    <dbReference type="NCBI Taxonomy" id="1640501"/>
    <lineage>
        <taxon>Bacteria</taxon>
        <taxon>Bacillati</taxon>
        <taxon>Bacillota</taxon>
        <taxon>Bacilli</taxon>
        <taxon>Lactobacillales</taxon>
        <taxon>Streptococcaceae</taxon>
        <taxon>Streptococcus</taxon>
    </lineage>
</organism>
<dbReference type="PANTHER" id="PTHR40027">
    <property type="entry name" value="CELL DIVISION PROTEIN DIVIC"/>
    <property type="match status" value="1"/>
</dbReference>
<name>A0ABV8CVH6_9STRE</name>
<dbReference type="PANTHER" id="PTHR40027:SF1">
    <property type="entry name" value="CELL DIVISION PROTEIN DIVIC"/>
    <property type="match status" value="1"/>
</dbReference>
<evidence type="ECO:0000256" key="1">
    <source>
        <dbReference type="SAM" id="Phobius"/>
    </source>
</evidence>
<sequence length="124" mass="14826">MANKKSSVVQLNNQYITDETTKKRFEEEESRKRNRFIGWVMVFILILFVLPAYNLVASYIELQEMRQQVITLKQDQKELIIKTDAQKLLAERLKNTEYVEKYARAKYYYSYDGENVYLSPELLP</sequence>
<proteinExistence type="predicted"/>
<keyword evidence="1" id="KW-0472">Membrane</keyword>
<feature type="transmembrane region" description="Helical" evidence="1">
    <location>
        <begin position="36"/>
        <end position="56"/>
    </location>
</feature>
<keyword evidence="1" id="KW-1133">Transmembrane helix</keyword>
<reference evidence="3" key="1">
    <citation type="journal article" date="2019" name="Int. J. Syst. Evol. Microbiol.">
        <title>The Global Catalogue of Microorganisms (GCM) 10K type strain sequencing project: providing services to taxonomists for standard genome sequencing and annotation.</title>
        <authorList>
            <consortium name="The Broad Institute Genomics Platform"/>
            <consortium name="The Broad Institute Genome Sequencing Center for Infectious Disease"/>
            <person name="Wu L."/>
            <person name="Ma J."/>
        </authorList>
    </citation>
    <scope>NUCLEOTIDE SEQUENCE [LARGE SCALE GENOMIC DNA]</scope>
    <source>
        <strain evidence="3">CCUG 67170</strain>
    </source>
</reference>
<evidence type="ECO:0000313" key="3">
    <source>
        <dbReference type="Proteomes" id="UP001595807"/>
    </source>
</evidence>
<protein>
    <submittedName>
        <fullName evidence="2">Septum formation initiator family protein</fullName>
    </submittedName>
</protein>
<dbReference type="InterPro" id="IPR007060">
    <property type="entry name" value="FtsL/DivIC"/>
</dbReference>
<dbReference type="EMBL" id="JBHRZV010000043">
    <property type="protein sequence ID" value="MFC3928052.1"/>
    <property type="molecule type" value="Genomic_DNA"/>
</dbReference>
<evidence type="ECO:0000313" key="2">
    <source>
        <dbReference type="EMBL" id="MFC3928052.1"/>
    </source>
</evidence>